<dbReference type="KEGG" id="dfa:DFA_02027"/>
<dbReference type="AlphaFoldDB" id="F4PYH6"/>
<dbReference type="STRING" id="1054147.F4PYH6"/>
<evidence type="ECO:0000313" key="1">
    <source>
        <dbReference type="EMBL" id="EGG19242.1"/>
    </source>
</evidence>
<dbReference type="SUPFAM" id="SSF52540">
    <property type="entry name" value="P-loop containing nucleoside triphosphate hydrolases"/>
    <property type="match status" value="1"/>
</dbReference>
<dbReference type="EMBL" id="GL883015">
    <property type="protein sequence ID" value="EGG19242.1"/>
    <property type="molecule type" value="Genomic_DNA"/>
</dbReference>
<gene>
    <name evidence="1" type="ORF">DFA_02027</name>
</gene>
<dbReference type="OMA" id="WQMEFYK"/>
<protein>
    <submittedName>
        <fullName evidence="1">Uncharacterized protein</fullName>
    </submittedName>
</protein>
<evidence type="ECO:0000313" key="2">
    <source>
        <dbReference type="Proteomes" id="UP000007797"/>
    </source>
</evidence>
<sequence length="522" mass="60034">MTTKQLSSTTYIYKFLFQPGPDRLDGILLEDKRIVKREETIKNVMKVVQDNKITLIRAPPFTGKTSLGQLLEAQLETVRPNAYVRRVTWTSVCASFEDLWKLFTGQSFVDWIKISLHAEVYLIMNECQTIYAKDSEWGNRVWPTIKASESPHLHVVVLASYGEKTVNTITSTPTDLTSSHHSLLDIKTLNFTKEEYGQLVANLTIGYFPKVVEDWIYVNTGGHIGLLKRTLGLIEGKFGEKMILNSTGKYPPTDPHLDQLMMEYLLSQDYAIDISQSRAAPNLKLPETQRYVLDCVAYGSYPYDPSIQDEPLSHLLKHGFLTLDNNKQLVFPSPLYRRCYFTARFKSPSPQQFQPREDDMDGFLIDCIKRFRPHQLANQFSVHTRCGSSTSQPLEVVWQMEFYHAATCAMQPIYVAPSVGRAFDSKGFLDFYIDSKYKWAIEMISEGRNISGHVNWFKPTGIYGNLLQMIKKWVVLDFKSSKSHPMVKWDNLWEVMYSADFKSYTIHRKDQSLLTITIENGQ</sequence>
<organism evidence="1 2">
    <name type="scientific">Cavenderia fasciculata</name>
    <name type="common">Slime mold</name>
    <name type="synonym">Dictyostelium fasciculatum</name>
    <dbReference type="NCBI Taxonomy" id="261658"/>
    <lineage>
        <taxon>Eukaryota</taxon>
        <taxon>Amoebozoa</taxon>
        <taxon>Evosea</taxon>
        <taxon>Eumycetozoa</taxon>
        <taxon>Dictyostelia</taxon>
        <taxon>Acytosteliales</taxon>
        <taxon>Cavenderiaceae</taxon>
        <taxon>Cavenderia</taxon>
    </lineage>
</organism>
<dbReference type="GeneID" id="14871366"/>
<dbReference type="OrthoDB" id="19083at2759"/>
<reference evidence="2" key="1">
    <citation type="journal article" date="2011" name="Genome Res.">
        <title>Phylogeny-wide analysis of social amoeba genomes highlights ancient origins for complex intercellular communication.</title>
        <authorList>
            <person name="Heidel A.J."/>
            <person name="Lawal H.M."/>
            <person name="Felder M."/>
            <person name="Schilde C."/>
            <person name="Helps N.R."/>
            <person name="Tunggal B."/>
            <person name="Rivero F."/>
            <person name="John U."/>
            <person name="Schleicher M."/>
            <person name="Eichinger L."/>
            <person name="Platzer M."/>
            <person name="Noegel A.A."/>
            <person name="Schaap P."/>
            <person name="Gloeckner G."/>
        </authorList>
    </citation>
    <scope>NUCLEOTIDE SEQUENCE [LARGE SCALE GENOMIC DNA]</scope>
    <source>
        <strain evidence="2">SH3</strain>
    </source>
</reference>
<dbReference type="Proteomes" id="UP000007797">
    <property type="component" value="Unassembled WGS sequence"/>
</dbReference>
<proteinExistence type="predicted"/>
<keyword evidence="2" id="KW-1185">Reference proteome</keyword>
<dbReference type="RefSeq" id="XP_004357513.1">
    <property type="nucleotide sequence ID" value="XM_004357456.1"/>
</dbReference>
<name>F4PYH6_CACFS</name>
<accession>F4PYH6</accession>
<dbReference type="InterPro" id="IPR027417">
    <property type="entry name" value="P-loop_NTPase"/>
</dbReference>